<name>A0ABP5JJ68_9ACTN</name>
<accession>A0ABP5JJ68</accession>
<evidence type="ECO:0000256" key="1">
    <source>
        <dbReference type="SAM" id="MobiDB-lite"/>
    </source>
</evidence>
<feature type="region of interest" description="Disordered" evidence="1">
    <location>
        <begin position="21"/>
        <end position="68"/>
    </location>
</feature>
<proteinExistence type="predicted"/>
<evidence type="ECO:0000313" key="3">
    <source>
        <dbReference type="Proteomes" id="UP001500897"/>
    </source>
</evidence>
<evidence type="ECO:0000313" key="2">
    <source>
        <dbReference type="EMBL" id="GAA2117955.1"/>
    </source>
</evidence>
<feature type="region of interest" description="Disordered" evidence="1">
    <location>
        <begin position="88"/>
        <end position="113"/>
    </location>
</feature>
<protein>
    <submittedName>
        <fullName evidence="2">Uncharacterized protein</fullName>
    </submittedName>
</protein>
<feature type="compositionally biased region" description="Basic residues" evidence="1">
    <location>
        <begin position="94"/>
        <end position="104"/>
    </location>
</feature>
<dbReference type="EMBL" id="BAAANS010000060">
    <property type="protein sequence ID" value="GAA2117955.1"/>
    <property type="molecule type" value="Genomic_DNA"/>
</dbReference>
<reference evidence="3" key="1">
    <citation type="journal article" date="2019" name="Int. J. Syst. Evol. Microbiol.">
        <title>The Global Catalogue of Microorganisms (GCM) 10K type strain sequencing project: providing services to taxonomists for standard genome sequencing and annotation.</title>
        <authorList>
            <consortium name="The Broad Institute Genomics Platform"/>
            <consortium name="The Broad Institute Genome Sequencing Center for Infectious Disease"/>
            <person name="Wu L."/>
            <person name="Ma J."/>
        </authorList>
    </citation>
    <scope>NUCLEOTIDE SEQUENCE [LARGE SCALE GENOMIC DNA]</scope>
    <source>
        <strain evidence="3">JCM 14559</strain>
    </source>
</reference>
<sequence>MGWLPRRVVCQSVRRGVETVSVMGGSVPGATDGQSAPGRGREPARPGPASVHGESGSPTSTDAPSGRRLSITFRISDGSYGTRFPVLRSARGSVRARPHPHGTRPRTERSGGIPMPATEFARALAAVGVAALLPLAFATDAHAATYIGTYELYSTTT</sequence>
<comment type="caution">
    <text evidence="2">The sequence shown here is derived from an EMBL/GenBank/DDBJ whole genome shotgun (WGS) entry which is preliminary data.</text>
</comment>
<organism evidence="2 3">
    <name type="scientific">Kitasatospora saccharophila</name>
    <dbReference type="NCBI Taxonomy" id="407973"/>
    <lineage>
        <taxon>Bacteria</taxon>
        <taxon>Bacillati</taxon>
        <taxon>Actinomycetota</taxon>
        <taxon>Actinomycetes</taxon>
        <taxon>Kitasatosporales</taxon>
        <taxon>Streptomycetaceae</taxon>
        <taxon>Kitasatospora</taxon>
    </lineage>
</organism>
<keyword evidence="3" id="KW-1185">Reference proteome</keyword>
<gene>
    <name evidence="2" type="ORF">GCM10009759_64820</name>
</gene>
<dbReference type="Proteomes" id="UP001500897">
    <property type="component" value="Unassembled WGS sequence"/>
</dbReference>